<protein>
    <submittedName>
        <fullName evidence="1">DUF1684 domain-containing protein</fullName>
    </submittedName>
</protein>
<name>A0ABU7VVS6_9BACL</name>
<proteinExistence type="predicted"/>
<comment type="caution">
    <text evidence="1">The sequence shown here is derived from an EMBL/GenBank/DDBJ whole genome shotgun (WGS) entry which is preliminary data.</text>
</comment>
<dbReference type="Proteomes" id="UP001306950">
    <property type="component" value="Unassembled WGS sequence"/>
</dbReference>
<keyword evidence="2" id="KW-1185">Reference proteome</keyword>
<organism evidence="1 2">
    <name type="scientific">Paenibacillus haidiansis</name>
    <dbReference type="NCBI Taxonomy" id="1574488"/>
    <lineage>
        <taxon>Bacteria</taxon>
        <taxon>Bacillati</taxon>
        <taxon>Bacillota</taxon>
        <taxon>Bacilli</taxon>
        <taxon>Bacillales</taxon>
        <taxon>Paenibacillaceae</taxon>
        <taxon>Paenibacillus</taxon>
    </lineage>
</organism>
<dbReference type="PANTHER" id="PTHR41913">
    <property type="entry name" value="DUF1684 DOMAIN-CONTAINING PROTEIN"/>
    <property type="match status" value="1"/>
</dbReference>
<dbReference type="RefSeq" id="WP_331848079.1">
    <property type="nucleotide sequence ID" value="NZ_JAZHPZ010000010.1"/>
</dbReference>
<dbReference type="EMBL" id="JAZHPZ010000010">
    <property type="protein sequence ID" value="MEF2967866.1"/>
    <property type="molecule type" value="Genomic_DNA"/>
</dbReference>
<dbReference type="InterPro" id="IPR012467">
    <property type="entry name" value="DUF1684"/>
</dbReference>
<evidence type="ECO:0000313" key="1">
    <source>
        <dbReference type="EMBL" id="MEF2967866.1"/>
    </source>
</evidence>
<evidence type="ECO:0000313" key="2">
    <source>
        <dbReference type="Proteomes" id="UP001306950"/>
    </source>
</evidence>
<accession>A0ABU7VVS6</accession>
<gene>
    <name evidence="1" type="ORF">V3851_18710</name>
</gene>
<dbReference type="Pfam" id="PF07920">
    <property type="entry name" value="DUF1684"/>
    <property type="match status" value="1"/>
</dbReference>
<dbReference type="PANTHER" id="PTHR41913:SF1">
    <property type="entry name" value="DUF1684 DOMAIN-CONTAINING PROTEIN"/>
    <property type="match status" value="1"/>
</dbReference>
<sequence>MTDIETWREERRRSVTDFQGDLALTGLYTIYEPMRIEGVPGLWSPKPAGEQGLTLTAEPEDGITLDGQPVHGAVSLEPDHTVVRFSKAVTAVATTQPGSDHLLAVYDAEAEAIRLFEGIANFPYNPDWVIEGEFVGNDEERTVAFAHVDDEEGKLRYHQSPGDIAFTWGGAAYKMTPFVSAGSLILVFADATNGQTTYKLGRMLVVTRGENGKAVLDFNKSFLPPCAFSPHFNCPFPPRQNRLPFEVKAGEQQVLTRE</sequence>
<reference evidence="1 2" key="1">
    <citation type="submission" date="2024-02" db="EMBL/GenBank/DDBJ databases">
        <title>A nitrogen-fixing paenibacillus bacterium.</title>
        <authorList>
            <person name="Zhang W.L."/>
            <person name="Chen S.F."/>
        </authorList>
    </citation>
    <scope>NUCLEOTIDE SEQUENCE [LARGE SCALE GENOMIC DNA]</scope>
    <source>
        <strain evidence="1 2">M1</strain>
    </source>
</reference>